<evidence type="ECO:0000256" key="4">
    <source>
        <dbReference type="ARBA" id="ARBA00022729"/>
    </source>
</evidence>
<evidence type="ECO:0000256" key="6">
    <source>
        <dbReference type="SAM" id="SignalP"/>
    </source>
</evidence>
<evidence type="ECO:0000256" key="3">
    <source>
        <dbReference type="ARBA" id="ARBA00022448"/>
    </source>
</evidence>
<dbReference type="GO" id="GO:0030313">
    <property type="term" value="C:cell envelope"/>
    <property type="evidence" value="ECO:0007669"/>
    <property type="project" value="UniProtKB-SubCell"/>
</dbReference>
<evidence type="ECO:0000259" key="7">
    <source>
        <dbReference type="Pfam" id="PF00496"/>
    </source>
</evidence>
<keyword evidence="5" id="KW-0472">Membrane</keyword>
<dbReference type="GO" id="GO:0042597">
    <property type="term" value="C:periplasmic space"/>
    <property type="evidence" value="ECO:0007669"/>
    <property type="project" value="UniProtKB-ARBA"/>
</dbReference>
<evidence type="ECO:0000313" key="9">
    <source>
        <dbReference type="Proteomes" id="UP000671914"/>
    </source>
</evidence>
<organism evidence="8 9">
    <name type="scientific">Agromyces archimandritae</name>
    <dbReference type="NCBI Taxonomy" id="2781962"/>
    <lineage>
        <taxon>Bacteria</taxon>
        <taxon>Bacillati</taxon>
        <taxon>Actinomycetota</taxon>
        <taxon>Actinomycetes</taxon>
        <taxon>Micrococcales</taxon>
        <taxon>Microbacteriaceae</taxon>
        <taxon>Agromyces</taxon>
    </lineage>
</organism>
<name>A0A975FPV1_9MICO</name>
<feature type="transmembrane region" description="Helical" evidence="5">
    <location>
        <begin position="592"/>
        <end position="611"/>
    </location>
</feature>
<reference evidence="8" key="1">
    <citation type="submission" date="2021-03" db="EMBL/GenBank/DDBJ databases">
        <title>Agromyces archimandritus sp. nov., isolated from the cockroach Archimandrita tessellata.</title>
        <authorList>
            <person name="Guzman J."/>
            <person name="Ortuzar M."/>
            <person name="Poehlein A."/>
            <person name="Daniel R."/>
            <person name="Trujillo M."/>
            <person name="Vilcinskas A."/>
        </authorList>
    </citation>
    <scope>NUCLEOTIDE SEQUENCE</scope>
    <source>
        <strain evidence="8">G127AT</strain>
    </source>
</reference>
<feature type="signal peptide" evidence="6">
    <location>
        <begin position="1"/>
        <end position="42"/>
    </location>
</feature>
<dbReference type="KEGG" id="aarc:G127AT_06945"/>
<feature type="domain" description="Solute-binding protein family 5" evidence="7">
    <location>
        <begin position="99"/>
        <end position="472"/>
    </location>
</feature>
<dbReference type="PIRSF" id="PIRSF002741">
    <property type="entry name" value="MppA"/>
    <property type="match status" value="1"/>
</dbReference>
<dbReference type="Proteomes" id="UP000671914">
    <property type="component" value="Chromosome"/>
</dbReference>
<dbReference type="AlphaFoldDB" id="A0A975FPV1"/>
<dbReference type="InterPro" id="IPR039424">
    <property type="entry name" value="SBP_5"/>
</dbReference>
<dbReference type="InterPro" id="IPR000914">
    <property type="entry name" value="SBP_5_dom"/>
</dbReference>
<evidence type="ECO:0000256" key="1">
    <source>
        <dbReference type="ARBA" id="ARBA00004196"/>
    </source>
</evidence>
<evidence type="ECO:0000256" key="5">
    <source>
        <dbReference type="SAM" id="Phobius"/>
    </source>
</evidence>
<proteinExistence type="inferred from homology"/>
<dbReference type="GO" id="GO:1904680">
    <property type="term" value="F:peptide transmembrane transporter activity"/>
    <property type="evidence" value="ECO:0007669"/>
    <property type="project" value="TreeGrafter"/>
</dbReference>
<dbReference type="CDD" id="cd00995">
    <property type="entry name" value="PBP2_NikA_DppA_OppA_like"/>
    <property type="match status" value="1"/>
</dbReference>
<accession>A0A975FPV1</accession>
<dbReference type="SUPFAM" id="SSF53850">
    <property type="entry name" value="Periplasmic binding protein-like II"/>
    <property type="match status" value="1"/>
</dbReference>
<dbReference type="Gene3D" id="3.40.190.10">
    <property type="entry name" value="Periplasmic binding protein-like II"/>
    <property type="match status" value="1"/>
</dbReference>
<dbReference type="InterPro" id="IPR030678">
    <property type="entry name" value="Peptide/Ni-bd"/>
</dbReference>
<dbReference type="GO" id="GO:0015833">
    <property type="term" value="P:peptide transport"/>
    <property type="evidence" value="ECO:0007669"/>
    <property type="project" value="TreeGrafter"/>
</dbReference>
<keyword evidence="4 6" id="KW-0732">Signal</keyword>
<evidence type="ECO:0000313" key="8">
    <source>
        <dbReference type="EMBL" id="QTX05921.1"/>
    </source>
</evidence>
<dbReference type="EMBL" id="CP071696">
    <property type="protein sequence ID" value="QTX05921.1"/>
    <property type="molecule type" value="Genomic_DNA"/>
</dbReference>
<comment type="similarity">
    <text evidence="2">Belongs to the bacterial solute-binding protein 5 family.</text>
</comment>
<dbReference type="PROSITE" id="PS51257">
    <property type="entry name" value="PROKAR_LIPOPROTEIN"/>
    <property type="match status" value="1"/>
</dbReference>
<keyword evidence="9" id="KW-1185">Reference proteome</keyword>
<dbReference type="RefSeq" id="WP_210901361.1">
    <property type="nucleotide sequence ID" value="NZ_CP071696.1"/>
</dbReference>
<sequence length="621" mass="67052">MVVPPRTSPRSWRAPAGIVAAGLAACLALVPASASFANPAQAQGVAAEASDAADPSIFRIATAGFVDTFNPFISIYLTPTNIIRYMYESLVQNASEDGEPTAGLAEDWESSEDGTEWTFTLHEGLEWSDGEPITSEDPKWTYEQMMQDPVLGTANGSLVSNFESLEAPDERTLVIHLKSPQASNPGLEIPVVPKHVWSEIDDIAEYPNDADVVGSGPYLLKSYSANQSIELVANPKFWRGGPKIDGIQYIYYTNPDAQIQALRAGEVDFVTGLTSTQMEALEGTEGITTHAGQGRRFTSISINPGSETPDGVAYGTGSAALKEVEVRQALRLGIDVETLMNQVLDGQGTVATSFIPAAFPTWHLPDDDEAIVSYDPDAATALLDGAGWVPGADGIREKDGQRLTIRLLADAEDITETDGAEYIAGWLKEIGVEIDVEATDSDTIDARTSVGDYDMYFSGWSVNPDPDYQLGINLCSTRPDAEGNGGTSQDAWCNPEFDRLYAEQHSELDVDKRAELVHEMLRLHYTDVAQITLWYGKSLEAYRSDRFDGFTLMPEQDGIIANQAGYWGYLTVEPVAEVSDAAATGDGGMTGVWIGIGAVVVLGAVAAILIVRRRKSADERE</sequence>
<dbReference type="Pfam" id="PF00496">
    <property type="entry name" value="SBP_bac_5"/>
    <property type="match status" value="1"/>
</dbReference>
<keyword evidence="5" id="KW-0812">Transmembrane</keyword>
<dbReference type="Gene3D" id="3.10.105.10">
    <property type="entry name" value="Dipeptide-binding Protein, Domain 3"/>
    <property type="match status" value="1"/>
</dbReference>
<dbReference type="PANTHER" id="PTHR30290">
    <property type="entry name" value="PERIPLASMIC BINDING COMPONENT OF ABC TRANSPORTER"/>
    <property type="match status" value="1"/>
</dbReference>
<gene>
    <name evidence="8" type="ORF">G127AT_06945</name>
</gene>
<evidence type="ECO:0000256" key="2">
    <source>
        <dbReference type="ARBA" id="ARBA00005695"/>
    </source>
</evidence>
<dbReference type="GO" id="GO:0043190">
    <property type="term" value="C:ATP-binding cassette (ABC) transporter complex"/>
    <property type="evidence" value="ECO:0007669"/>
    <property type="project" value="InterPro"/>
</dbReference>
<keyword evidence="5" id="KW-1133">Transmembrane helix</keyword>
<dbReference type="PANTHER" id="PTHR30290:SF10">
    <property type="entry name" value="PERIPLASMIC OLIGOPEPTIDE-BINDING PROTEIN-RELATED"/>
    <property type="match status" value="1"/>
</dbReference>
<protein>
    <submittedName>
        <fullName evidence="8">ABC transporter substrate-binding protein</fullName>
    </submittedName>
</protein>
<feature type="chain" id="PRO_5038007419" evidence="6">
    <location>
        <begin position="43"/>
        <end position="621"/>
    </location>
</feature>
<comment type="subcellular location">
    <subcellularLocation>
        <location evidence="1">Cell envelope</location>
    </subcellularLocation>
</comment>
<keyword evidence="3" id="KW-0813">Transport</keyword>